<name>B9SUI7_RICCO</name>
<dbReference type="EMBL" id="EQ974147">
    <property type="protein sequence ID" value="EEF32743.1"/>
    <property type="molecule type" value="Genomic_DNA"/>
</dbReference>
<dbReference type="InParanoid" id="B9SUI7"/>
<keyword evidence="2" id="KW-1185">Reference proteome</keyword>
<gene>
    <name evidence="1" type="ORF">RCOM_0573360</name>
</gene>
<reference evidence="2" key="1">
    <citation type="journal article" date="2010" name="Nat. Biotechnol.">
        <title>Draft genome sequence of the oilseed species Ricinus communis.</title>
        <authorList>
            <person name="Chan A.P."/>
            <person name="Crabtree J."/>
            <person name="Zhao Q."/>
            <person name="Lorenzi H."/>
            <person name="Orvis J."/>
            <person name="Puiu D."/>
            <person name="Melake-Berhan A."/>
            <person name="Jones K.M."/>
            <person name="Redman J."/>
            <person name="Chen G."/>
            <person name="Cahoon E.B."/>
            <person name="Gedil M."/>
            <person name="Stanke M."/>
            <person name="Haas B.J."/>
            <person name="Wortman J.R."/>
            <person name="Fraser-Liggett C.M."/>
            <person name="Ravel J."/>
            <person name="Rabinowicz P.D."/>
        </authorList>
    </citation>
    <scope>NUCLEOTIDE SEQUENCE [LARGE SCALE GENOMIC DNA]</scope>
    <source>
        <strain evidence="2">cv. Hale</strain>
    </source>
</reference>
<protein>
    <recommendedName>
        <fullName evidence="3">Rx N-terminal domain-containing protein</fullName>
    </recommendedName>
</protein>
<organism evidence="1 2">
    <name type="scientific">Ricinus communis</name>
    <name type="common">Castor bean</name>
    <dbReference type="NCBI Taxonomy" id="3988"/>
    <lineage>
        <taxon>Eukaryota</taxon>
        <taxon>Viridiplantae</taxon>
        <taxon>Streptophyta</taxon>
        <taxon>Embryophyta</taxon>
        <taxon>Tracheophyta</taxon>
        <taxon>Spermatophyta</taxon>
        <taxon>Magnoliopsida</taxon>
        <taxon>eudicotyledons</taxon>
        <taxon>Gunneridae</taxon>
        <taxon>Pentapetalae</taxon>
        <taxon>rosids</taxon>
        <taxon>fabids</taxon>
        <taxon>Malpighiales</taxon>
        <taxon>Euphorbiaceae</taxon>
        <taxon>Acalyphoideae</taxon>
        <taxon>Acalypheae</taxon>
        <taxon>Ricinus</taxon>
    </lineage>
</organism>
<dbReference type="AlphaFoldDB" id="B9SUI7"/>
<evidence type="ECO:0000313" key="1">
    <source>
        <dbReference type="EMBL" id="EEF32743.1"/>
    </source>
</evidence>
<sequence>MADIVLGFVVEETLSRTVQFLTDEITLAWNLKEDLKGLQESLTMACAPRC</sequence>
<evidence type="ECO:0008006" key="3">
    <source>
        <dbReference type="Google" id="ProtNLM"/>
    </source>
</evidence>
<dbReference type="Proteomes" id="UP000008311">
    <property type="component" value="Unassembled WGS sequence"/>
</dbReference>
<accession>B9SUI7</accession>
<proteinExistence type="predicted"/>
<evidence type="ECO:0000313" key="2">
    <source>
        <dbReference type="Proteomes" id="UP000008311"/>
    </source>
</evidence>